<evidence type="ECO:0000313" key="13">
    <source>
        <dbReference type="Proteomes" id="UP000323274"/>
    </source>
</evidence>
<evidence type="ECO:0000256" key="5">
    <source>
        <dbReference type="ARBA" id="ARBA00022741"/>
    </source>
</evidence>
<dbReference type="GO" id="GO:0005524">
    <property type="term" value="F:ATP binding"/>
    <property type="evidence" value="ECO:0007669"/>
    <property type="project" value="UniProtKB-KW"/>
</dbReference>
<dbReference type="AlphaFoldDB" id="A0A5A5TYH5"/>
<proteinExistence type="predicted"/>
<keyword evidence="5" id="KW-0547">Nucleotide-binding</keyword>
<dbReference type="GO" id="GO:0003887">
    <property type="term" value="F:DNA-directed DNA polymerase activity"/>
    <property type="evidence" value="ECO:0007669"/>
    <property type="project" value="UniProtKB-KW"/>
</dbReference>
<keyword evidence="1" id="KW-0808">Transferase</keyword>
<name>A0A5A5TYH5_LEUCI</name>
<dbReference type="InterPro" id="IPR006054">
    <property type="entry name" value="DnaQ"/>
</dbReference>
<dbReference type="InterPro" id="IPR014013">
    <property type="entry name" value="Helic_SF1/SF2_ATP-bd_DinG/Rad3"/>
</dbReference>
<dbReference type="NCBIfam" id="TIGR00573">
    <property type="entry name" value="dnaq"/>
    <property type="match status" value="1"/>
</dbReference>
<evidence type="ECO:0000256" key="10">
    <source>
        <dbReference type="ARBA" id="ARBA00070925"/>
    </source>
</evidence>
<comment type="caution">
    <text evidence="12">The sequence shown here is derived from an EMBL/GenBank/DDBJ whole genome shotgun (WGS) entry which is preliminary data.</text>
</comment>
<dbReference type="SMART" id="SM00479">
    <property type="entry name" value="EXOIII"/>
    <property type="match status" value="1"/>
</dbReference>
<sequence length="801" mass="91515">MNANKTFVVVDLETTGQSVAKGGRIIQIGMTFIKNRRIIDHFESFVNPAQPIDRNIQQLTHISQKEVKNAPYFEEIAPVIQNLLTDTVIIAHNVNFDYPYLNDEFARTGFPELTNAAIDTVQLAQILLPTAPGYRLLDLTTYLNITLNNAHRANADAHATALLFLSLWQRAEQLPTLVLQQLQNGNWPLLRQTQAFLQLIKAKSKRSDIEVVSQLAVKKPTPVIESGPQKLPVYPTTAQDKAAQFGHWLTPKEAQNELMNRVNVFISKRADGILTMLTAPKIGKTLGYLVPLLLNAASKPLMLLTNDESLQIQQRELVQKIAKLLDIRVQVATLYDASDYIDVAIFNQLCQRTEDTAQVQFFKARVLVWLTQTNTGLLHEIQVGASNIPLIDEIRSDASGLFFKRAQATVDASDVLIMNFETYFNQANTLLTARHLKKWPVVTMETPNQFVSDLEAFYHVSIDLKALQNSLKSIVNQEIVGLTHKQRLFIKQSVGEALKLIRQIYQSQHTVTNLKRIERLLIIISRLSEVLQISGHSSLPREWQSVKQQLAKVRRLQQQTVIENQIDETLVNDQKAIIYHYRVPTTYAYHNMFINHIHKLLVISEYLDTKISEFLRDTPENMTVERDFIHNDTQAISLVQLGKTSPILHLQAMTQKNIGEIVVIVPDIERVNHWYQKLRHVITTEYNLVAEGITGSLEKIQRQSHSEQPNIVILTPKVLTTMWLRDQELPRIVVVPERSVWQPVSRLALVLTEMQRHPAALLVTQLNAMQRHRFKSQLKIISNLNHKQNLITQYDHILNDF</sequence>
<evidence type="ECO:0000256" key="8">
    <source>
        <dbReference type="ARBA" id="ARBA00022840"/>
    </source>
</evidence>
<evidence type="ECO:0000256" key="1">
    <source>
        <dbReference type="ARBA" id="ARBA00022679"/>
    </source>
</evidence>
<dbReference type="PANTHER" id="PTHR30231:SF41">
    <property type="entry name" value="DNA POLYMERASE III SUBUNIT EPSILON"/>
    <property type="match status" value="1"/>
</dbReference>
<feature type="domain" description="Helicase ATP-binding" evidence="11">
    <location>
        <begin position="241"/>
        <end position="505"/>
    </location>
</feature>
<dbReference type="FunFam" id="3.30.420.10:FF:000045">
    <property type="entry name" value="3'-5' exonuclease DinG"/>
    <property type="match status" value="1"/>
</dbReference>
<dbReference type="Gene3D" id="3.30.420.10">
    <property type="entry name" value="Ribonuclease H-like superfamily/Ribonuclease H"/>
    <property type="match status" value="1"/>
</dbReference>
<keyword evidence="9" id="KW-0239">DNA-directed DNA polymerase</keyword>
<dbReference type="InterPro" id="IPR013520">
    <property type="entry name" value="Ribonucl_H"/>
</dbReference>
<gene>
    <name evidence="12" type="ORF">LCIT_10530</name>
</gene>
<evidence type="ECO:0000313" key="12">
    <source>
        <dbReference type="EMBL" id="GDZ83811.1"/>
    </source>
</evidence>
<keyword evidence="4" id="KW-0540">Nuclease</keyword>
<evidence type="ECO:0000259" key="11">
    <source>
        <dbReference type="PROSITE" id="PS51193"/>
    </source>
</evidence>
<dbReference type="GO" id="GO:0003677">
    <property type="term" value="F:DNA binding"/>
    <property type="evidence" value="ECO:0007669"/>
    <property type="project" value="InterPro"/>
</dbReference>
<dbReference type="Gene3D" id="3.40.50.300">
    <property type="entry name" value="P-loop containing nucleotide triphosphate hydrolases"/>
    <property type="match status" value="1"/>
</dbReference>
<dbReference type="PANTHER" id="PTHR30231">
    <property type="entry name" value="DNA POLYMERASE III SUBUNIT EPSILON"/>
    <property type="match status" value="1"/>
</dbReference>
<evidence type="ECO:0000256" key="2">
    <source>
        <dbReference type="ARBA" id="ARBA00022695"/>
    </source>
</evidence>
<evidence type="ECO:0000256" key="9">
    <source>
        <dbReference type="ARBA" id="ARBA00022932"/>
    </source>
</evidence>
<evidence type="ECO:0000256" key="6">
    <source>
        <dbReference type="ARBA" id="ARBA00022801"/>
    </source>
</evidence>
<evidence type="ECO:0000256" key="7">
    <source>
        <dbReference type="ARBA" id="ARBA00022839"/>
    </source>
</evidence>
<evidence type="ECO:0000256" key="3">
    <source>
        <dbReference type="ARBA" id="ARBA00022705"/>
    </source>
</evidence>
<keyword evidence="7" id="KW-0269">Exonuclease</keyword>
<organism evidence="12 13">
    <name type="scientific">Leuconostoc citreum</name>
    <dbReference type="NCBI Taxonomy" id="33964"/>
    <lineage>
        <taxon>Bacteria</taxon>
        <taxon>Bacillati</taxon>
        <taxon>Bacillota</taxon>
        <taxon>Bacilli</taxon>
        <taxon>Lactobacillales</taxon>
        <taxon>Lactobacillaceae</taxon>
        <taxon>Leuconostoc</taxon>
    </lineage>
</organism>
<dbReference type="GO" id="GO:0045004">
    <property type="term" value="P:DNA replication proofreading"/>
    <property type="evidence" value="ECO:0007669"/>
    <property type="project" value="TreeGrafter"/>
</dbReference>
<dbReference type="GO" id="GO:0005829">
    <property type="term" value="C:cytosol"/>
    <property type="evidence" value="ECO:0007669"/>
    <property type="project" value="TreeGrafter"/>
</dbReference>
<dbReference type="Proteomes" id="UP000323274">
    <property type="component" value="Unassembled WGS sequence"/>
</dbReference>
<dbReference type="CDD" id="cd06127">
    <property type="entry name" value="DEDDh"/>
    <property type="match status" value="1"/>
</dbReference>
<reference evidence="12 13" key="1">
    <citation type="submission" date="2019-04" db="EMBL/GenBank/DDBJ databases">
        <title>A pseudo-fructophilic Leuconostoc citreum strain F192-5 isolated from peel of satsuma mandarin: the first report for isolation and characterization of strain-dependent fructophilic-like characteristics.</title>
        <authorList>
            <person name="Maeno S."/>
            <person name="Tanizawa Y."/>
            <person name="Kajikawa A."/>
            <person name="Kanesaki Y."/>
            <person name="Kubota E."/>
            <person name="Arita M."/>
            <person name="Leon D."/>
            <person name="Endo A."/>
        </authorList>
    </citation>
    <scope>NUCLEOTIDE SEQUENCE [LARGE SCALE GENOMIC DNA]</scope>
    <source>
        <strain evidence="12 13">F192-5</strain>
    </source>
</reference>
<dbReference type="InterPro" id="IPR027417">
    <property type="entry name" value="P-loop_NTPase"/>
</dbReference>
<dbReference type="EMBL" id="BJJW01000006">
    <property type="protein sequence ID" value="GDZ83811.1"/>
    <property type="molecule type" value="Genomic_DNA"/>
</dbReference>
<protein>
    <recommendedName>
        <fullName evidence="10">DNA polymerase III polC-type</fullName>
    </recommendedName>
</protein>
<keyword evidence="6" id="KW-0378">Hydrolase</keyword>
<dbReference type="InterPro" id="IPR036397">
    <property type="entry name" value="RNaseH_sf"/>
</dbReference>
<dbReference type="InterPro" id="IPR012337">
    <property type="entry name" value="RNaseH-like_sf"/>
</dbReference>
<dbReference type="SUPFAM" id="SSF53098">
    <property type="entry name" value="Ribonuclease H-like"/>
    <property type="match status" value="1"/>
</dbReference>
<keyword evidence="2" id="KW-0548">Nucleotidyltransferase</keyword>
<accession>A0A5A5TYH5</accession>
<evidence type="ECO:0000256" key="4">
    <source>
        <dbReference type="ARBA" id="ARBA00022722"/>
    </source>
</evidence>
<dbReference type="RefSeq" id="WP_040190082.1">
    <property type="nucleotide sequence ID" value="NZ_BJJW01000006.1"/>
</dbReference>
<dbReference type="PROSITE" id="PS51193">
    <property type="entry name" value="HELICASE_ATP_BIND_2"/>
    <property type="match status" value="1"/>
</dbReference>
<keyword evidence="8" id="KW-0067">ATP-binding</keyword>
<dbReference type="GO" id="GO:0008408">
    <property type="term" value="F:3'-5' exonuclease activity"/>
    <property type="evidence" value="ECO:0007669"/>
    <property type="project" value="TreeGrafter"/>
</dbReference>
<dbReference type="Pfam" id="PF00929">
    <property type="entry name" value="RNase_T"/>
    <property type="match status" value="1"/>
</dbReference>
<keyword evidence="3" id="KW-0235">DNA replication</keyword>